<sequence length="171" mass="17800">MNYLVAVLSDRIQAEAAYSALEREGLPMNKVAILGRGYKSADEFGLIDPNEQALKQVKLMASWLIPFGFVGGVGFNAITGLDTFAWAGETGSLAIAGLAGAISGGLGSVLVGGGVGLIIGGGDALPYRNRLNAGKYLVVVTGSESLTRKANNILQQYDLENIQGYADSSTE</sequence>
<evidence type="ECO:0000313" key="2">
    <source>
        <dbReference type="EMBL" id="NDJ16180.1"/>
    </source>
</evidence>
<dbReference type="RefSeq" id="WP_162421683.1">
    <property type="nucleotide sequence ID" value="NZ_WVIE01000002.1"/>
</dbReference>
<name>A0A8J7YZF0_9CYAN</name>
<evidence type="ECO:0000256" key="1">
    <source>
        <dbReference type="SAM" id="Phobius"/>
    </source>
</evidence>
<accession>A0A8J7YZF0</accession>
<reference evidence="2" key="1">
    <citation type="submission" date="2019-12" db="EMBL/GenBank/DDBJ databases">
        <title>High-Quality draft genome sequences of three cyanobacteria isolated from the limestone walls of the Old Cathedral of Coimbra.</title>
        <authorList>
            <person name="Tiago I."/>
            <person name="Soares F."/>
            <person name="Portugal A."/>
        </authorList>
    </citation>
    <scope>NUCLEOTIDE SEQUENCE</scope>
    <source>
        <strain evidence="2">A</strain>
    </source>
</reference>
<proteinExistence type="predicted"/>
<dbReference type="AlphaFoldDB" id="A0A8J7YZF0"/>
<protein>
    <recommendedName>
        <fullName evidence="4">General stress protein 17M-like domain-containing protein</fullName>
    </recommendedName>
</protein>
<dbReference type="PANTHER" id="PTHR36109:SF1">
    <property type="entry name" value="SLR0613 PROTEIN"/>
    <property type="match status" value="1"/>
</dbReference>
<keyword evidence="3" id="KW-1185">Reference proteome</keyword>
<evidence type="ECO:0008006" key="4">
    <source>
        <dbReference type="Google" id="ProtNLM"/>
    </source>
</evidence>
<comment type="caution">
    <text evidence="2">The sequence shown here is derived from an EMBL/GenBank/DDBJ whole genome shotgun (WGS) entry which is preliminary data.</text>
</comment>
<gene>
    <name evidence="2" type="ORF">GS601_02565</name>
</gene>
<dbReference type="EMBL" id="WVIE01000002">
    <property type="protein sequence ID" value="NDJ16180.1"/>
    <property type="molecule type" value="Genomic_DNA"/>
</dbReference>
<feature type="transmembrane region" description="Helical" evidence="1">
    <location>
        <begin position="63"/>
        <end position="87"/>
    </location>
</feature>
<dbReference type="Proteomes" id="UP000646053">
    <property type="component" value="Unassembled WGS sequence"/>
</dbReference>
<keyword evidence="1" id="KW-0812">Transmembrane</keyword>
<evidence type="ECO:0000313" key="3">
    <source>
        <dbReference type="Proteomes" id="UP000646053"/>
    </source>
</evidence>
<keyword evidence="1" id="KW-1133">Transmembrane helix</keyword>
<keyword evidence="1" id="KW-0472">Membrane</keyword>
<dbReference type="PANTHER" id="PTHR36109">
    <property type="entry name" value="MEMBRANE PROTEIN-RELATED"/>
    <property type="match status" value="1"/>
</dbReference>
<feature type="transmembrane region" description="Helical" evidence="1">
    <location>
        <begin position="93"/>
        <end position="120"/>
    </location>
</feature>
<organism evidence="2 3">
    <name type="scientific">Myxacorys almedinensis A</name>
    <dbReference type="NCBI Taxonomy" id="2690445"/>
    <lineage>
        <taxon>Bacteria</taxon>
        <taxon>Bacillati</taxon>
        <taxon>Cyanobacteriota</taxon>
        <taxon>Cyanophyceae</taxon>
        <taxon>Leptolyngbyales</taxon>
        <taxon>Leptolyngbyaceae</taxon>
        <taxon>Myxacorys</taxon>
        <taxon>Myxacorys almedinensis</taxon>
    </lineage>
</organism>
<dbReference type="InterPro" id="IPR052948">
    <property type="entry name" value="Low_temp-induced_all0457"/>
</dbReference>